<dbReference type="EMBL" id="DAASNA010000006">
    <property type="protein sequence ID" value="HAE6194547.1"/>
    <property type="molecule type" value="Genomic_DNA"/>
</dbReference>
<dbReference type="SUPFAM" id="SSF53448">
    <property type="entry name" value="Nucleotide-diphospho-sugar transferases"/>
    <property type="match status" value="1"/>
</dbReference>
<dbReference type="EMBL" id="AAHIJD010000023">
    <property type="protein sequence ID" value="EBW4469680.1"/>
    <property type="molecule type" value="Genomic_DNA"/>
</dbReference>
<feature type="domain" description="Glycosyltransferase 2-like" evidence="4">
    <location>
        <begin position="7"/>
        <end position="137"/>
    </location>
</feature>
<protein>
    <submittedName>
        <fullName evidence="5">Glycosyl transferase</fullName>
    </submittedName>
    <submittedName>
        <fullName evidence="6">Glycosyltransferase</fullName>
    </submittedName>
</protein>
<dbReference type="InterPro" id="IPR029044">
    <property type="entry name" value="Nucleotide-diphossugar_trans"/>
</dbReference>
<proteinExistence type="inferred from homology"/>
<comment type="similarity">
    <text evidence="1">Belongs to the glycosyltransferase 2 family.</text>
</comment>
<dbReference type="PANTHER" id="PTHR43685">
    <property type="entry name" value="GLYCOSYLTRANSFERASE"/>
    <property type="match status" value="1"/>
</dbReference>
<reference evidence="6" key="3">
    <citation type="submission" date="2018-07" db="EMBL/GenBank/DDBJ databases">
        <authorList>
            <consortium name="NCBI Pathogen Detection Project"/>
        </authorList>
    </citation>
    <scope>NUCLEOTIDE SEQUENCE</scope>
    <source>
        <strain evidence="6">10-8458</strain>
    </source>
</reference>
<evidence type="ECO:0000256" key="1">
    <source>
        <dbReference type="ARBA" id="ARBA00006739"/>
    </source>
</evidence>
<dbReference type="Pfam" id="PF00535">
    <property type="entry name" value="Glycos_transf_2"/>
    <property type="match status" value="1"/>
</dbReference>
<dbReference type="InterPro" id="IPR050834">
    <property type="entry name" value="Glycosyltransf_2"/>
</dbReference>
<reference evidence="6" key="1">
    <citation type="journal article" date="2018" name="Genome Biol.">
        <title>SKESA: strategic k-mer extension for scrupulous assemblies.</title>
        <authorList>
            <person name="Souvorov A."/>
            <person name="Agarwala R."/>
            <person name="Lipman D.J."/>
        </authorList>
    </citation>
    <scope>NUCLEOTIDE SEQUENCE</scope>
    <source>
        <strain evidence="6">10-8458</strain>
    </source>
</reference>
<evidence type="ECO:0000313" key="5">
    <source>
        <dbReference type="EMBL" id="EBW4469680.1"/>
    </source>
</evidence>
<sequence length="270" mass="32058">MNHSVAIILSVYKAEKPAYLYQSLSSLFSQTMSADIYLYIDGEITVSLENVINDFKPRPNFYIIRGKDNKGLAFALNSLIDISLRNGYKYIARMDTDDISRLDRIEQQFRFMEKRTDVDVLGGYCHEFGSEYALELKKVPIDHNNLKEYSIIYCPFIHPTVMFRSSVFKDGIRYPLDTRYTEDIALWLCLLDKGYCFHNLPKVLLDYRINEDTFSRRRGFKKAVSEFSVRFNYMRSLRNFSIKNWCVLIVRFLFHMLPLPFIRYAYKKYR</sequence>
<dbReference type="Gene3D" id="3.90.550.10">
    <property type="entry name" value="Spore Coat Polysaccharide Biosynthesis Protein SpsA, Chain A"/>
    <property type="match status" value="1"/>
</dbReference>
<keyword evidence="3 5" id="KW-0808">Transferase</keyword>
<dbReference type="AlphaFoldDB" id="A0A5W2LZJ0"/>
<gene>
    <name evidence="5" type="ORF">DPK62_14155</name>
    <name evidence="6" type="ORF">G4I95_001723</name>
</gene>
<reference evidence="5" key="2">
    <citation type="submission" date="2018-06" db="EMBL/GenBank/DDBJ databases">
        <authorList>
            <person name="Ashton P.M."/>
            <person name="Dallman T."/>
            <person name="Nair S."/>
            <person name="De Pinna E."/>
            <person name="Peters T."/>
            <person name="Grant K."/>
        </authorList>
    </citation>
    <scope>NUCLEOTIDE SEQUENCE [LARGE SCALE GENOMIC DNA]</scope>
    <source>
        <strain evidence="5">149361</strain>
    </source>
</reference>
<accession>A0A5W2LZJ0</accession>
<evidence type="ECO:0000313" key="6">
    <source>
        <dbReference type="EMBL" id="HAE6194547.1"/>
    </source>
</evidence>
<organism evidence="5">
    <name type="scientific">Salmonella enterica subsp. enterica serovar Lattenkamp</name>
    <dbReference type="NCBI Taxonomy" id="2564671"/>
    <lineage>
        <taxon>Bacteria</taxon>
        <taxon>Pseudomonadati</taxon>
        <taxon>Pseudomonadota</taxon>
        <taxon>Gammaproteobacteria</taxon>
        <taxon>Enterobacterales</taxon>
        <taxon>Enterobacteriaceae</taxon>
        <taxon>Salmonella</taxon>
    </lineage>
</organism>
<dbReference type="PANTHER" id="PTHR43685:SF5">
    <property type="entry name" value="GLYCOSYLTRANSFERASE EPSE-RELATED"/>
    <property type="match status" value="1"/>
</dbReference>
<evidence type="ECO:0000256" key="2">
    <source>
        <dbReference type="ARBA" id="ARBA00022676"/>
    </source>
</evidence>
<name>A0A5W2LZJ0_SALET</name>
<evidence type="ECO:0000256" key="3">
    <source>
        <dbReference type="ARBA" id="ARBA00022679"/>
    </source>
</evidence>
<evidence type="ECO:0000259" key="4">
    <source>
        <dbReference type="Pfam" id="PF00535"/>
    </source>
</evidence>
<dbReference type="GO" id="GO:0016757">
    <property type="term" value="F:glycosyltransferase activity"/>
    <property type="evidence" value="ECO:0007669"/>
    <property type="project" value="UniProtKB-KW"/>
</dbReference>
<keyword evidence="2" id="KW-0328">Glycosyltransferase</keyword>
<dbReference type="InterPro" id="IPR001173">
    <property type="entry name" value="Glyco_trans_2-like"/>
</dbReference>
<comment type="caution">
    <text evidence="5">The sequence shown here is derived from an EMBL/GenBank/DDBJ whole genome shotgun (WGS) entry which is preliminary data.</text>
</comment>
<dbReference type="Proteomes" id="UP000839639">
    <property type="component" value="Unassembled WGS sequence"/>
</dbReference>